<dbReference type="GO" id="GO:0016788">
    <property type="term" value="F:hydrolase activity, acting on ester bonds"/>
    <property type="evidence" value="ECO:0007669"/>
    <property type="project" value="UniProtKB-ARBA"/>
</dbReference>
<comment type="similarity">
    <text evidence="1">Belongs to the 'GDSL' lipolytic enzyme family. Platelet-activating factor acetylhydrolase IB beta/gamma subunits subfamily.</text>
</comment>
<dbReference type="SUPFAM" id="SSF52266">
    <property type="entry name" value="SGNH hydrolase"/>
    <property type="match status" value="1"/>
</dbReference>
<dbReference type="PANTHER" id="PTHR11852:SF0">
    <property type="entry name" value="PLATELET-ACTIVATING FACTOR ACETYLHYDROLASE IB SUBUNIT BETA HOMOLOG"/>
    <property type="match status" value="1"/>
</dbReference>
<evidence type="ECO:0000313" key="3">
    <source>
        <dbReference type="EMBL" id="MBJ7537904.1"/>
    </source>
</evidence>
<dbReference type="InterPro" id="IPR013830">
    <property type="entry name" value="SGNH_hydro"/>
</dbReference>
<accession>A0A934JVA3</accession>
<feature type="domain" description="SGNH hydrolase-type esterase" evidence="2">
    <location>
        <begin position="50"/>
        <end position="213"/>
    </location>
</feature>
<reference evidence="3" key="1">
    <citation type="submission" date="2020-12" db="EMBL/GenBank/DDBJ databases">
        <title>Marinomonas arctica sp. nov., a psychrotolerant bacterium isolated from the Arctic.</title>
        <authorList>
            <person name="Zhang Y."/>
        </authorList>
    </citation>
    <scope>NUCLEOTIDE SEQUENCE</scope>
    <source>
        <strain evidence="3">C1424</strain>
    </source>
</reference>
<dbReference type="AlphaFoldDB" id="A0A934JVA3"/>
<dbReference type="Pfam" id="PF13472">
    <property type="entry name" value="Lipase_GDSL_2"/>
    <property type="match status" value="1"/>
</dbReference>
<dbReference type="Gene3D" id="3.40.50.1110">
    <property type="entry name" value="SGNH hydrolase"/>
    <property type="match status" value="1"/>
</dbReference>
<proteinExistence type="inferred from homology"/>
<evidence type="ECO:0000313" key="4">
    <source>
        <dbReference type="Proteomes" id="UP000628710"/>
    </source>
</evidence>
<dbReference type="PANTHER" id="PTHR11852">
    <property type="entry name" value="PLATELET-ACTIVATING FACTOR ACETYLHYDROLASE"/>
    <property type="match status" value="1"/>
</dbReference>
<keyword evidence="4" id="KW-1185">Reference proteome</keyword>
<organism evidence="3 4">
    <name type="scientific">Marinomonas transparens</name>
    <dbReference type="NCBI Taxonomy" id="2795388"/>
    <lineage>
        <taxon>Bacteria</taxon>
        <taxon>Pseudomonadati</taxon>
        <taxon>Pseudomonadota</taxon>
        <taxon>Gammaproteobacteria</taxon>
        <taxon>Oceanospirillales</taxon>
        <taxon>Oceanospirillaceae</taxon>
        <taxon>Marinomonas</taxon>
    </lineage>
</organism>
<sequence length="229" mass="26467">MLFSIKLRLFVVIEIPLSVVPAKQETDWWLPRHEAKLVQKEAMDRVDLVFLGDSITQAWEVEGADIWDEFYRPRNALNLGFNGDRTEHVLWRLEQGEVDDIQPKLLVLLIGTNNTGHRQDKAEDTALGIKKILDVLAEKLPHTKILLLAIFPRSAKPTQQLRVLNDSINQIIQHYGDDERVFYLDINAHFLTNEGVLSRRVAKDFLHPNGSQYSRWADLIEPSIQRLMK</sequence>
<evidence type="ECO:0000259" key="2">
    <source>
        <dbReference type="Pfam" id="PF13472"/>
    </source>
</evidence>
<protein>
    <submittedName>
        <fullName evidence="3">Acetylglucosamine-6-sulfatase</fullName>
    </submittedName>
</protein>
<dbReference type="EMBL" id="JAEMNX010000009">
    <property type="protein sequence ID" value="MBJ7537904.1"/>
    <property type="molecule type" value="Genomic_DNA"/>
</dbReference>
<dbReference type="RefSeq" id="WP_199468191.1">
    <property type="nucleotide sequence ID" value="NZ_JAEMNX010000009.1"/>
</dbReference>
<dbReference type="InterPro" id="IPR036514">
    <property type="entry name" value="SGNH_hydro_sf"/>
</dbReference>
<dbReference type="Proteomes" id="UP000628710">
    <property type="component" value="Unassembled WGS sequence"/>
</dbReference>
<evidence type="ECO:0000256" key="1">
    <source>
        <dbReference type="ARBA" id="ARBA00038184"/>
    </source>
</evidence>
<gene>
    <name evidence="3" type="ORF">I8J31_09490</name>
</gene>
<name>A0A934JVA3_9GAMM</name>
<comment type="caution">
    <text evidence="3">The sequence shown here is derived from an EMBL/GenBank/DDBJ whole genome shotgun (WGS) entry which is preliminary data.</text>
</comment>